<keyword evidence="2 5" id="KW-0812">Transmembrane</keyword>
<reference evidence="6 7" key="1">
    <citation type="submission" date="2024-09" db="EMBL/GenBank/DDBJ databases">
        <title>T2T genomes of carrot and Alternaria dauci and their utility for understanding host-pathogen interaction during carrot leaf blight disease.</title>
        <authorList>
            <person name="Liu W."/>
            <person name="Xu S."/>
            <person name="Ou C."/>
            <person name="Liu X."/>
            <person name="Zhuang F."/>
            <person name="Deng X.W."/>
        </authorList>
    </citation>
    <scope>NUCLEOTIDE SEQUENCE [LARGE SCALE GENOMIC DNA]</scope>
    <source>
        <strain evidence="6 7">A2016</strain>
    </source>
</reference>
<dbReference type="Proteomes" id="UP001578633">
    <property type="component" value="Chromosome 4"/>
</dbReference>
<keyword evidence="3 5" id="KW-1133">Transmembrane helix</keyword>
<feature type="transmembrane region" description="Helical" evidence="5">
    <location>
        <begin position="128"/>
        <end position="149"/>
    </location>
</feature>
<evidence type="ECO:0000256" key="1">
    <source>
        <dbReference type="ARBA" id="ARBA00004141"/>
    </source>
</evidence>
<dbReference type="PANTHER" id="PTHR10250">
    <property type="entry name" value="MICROSOMAL GLUTATHIONE S-TRANSFERASE"/>
    <property type="match status" value="1"/>
</dbReference>
<comment type="caution">
    <text evidence="6">The sequence shown here is derived from an EMBL/GenBank/DDBJ whole genome shotgun (WGS) entry which is preliminary data.</text>
</comment>
<accession>A0ABR3UKH6</accession>
<protein>
    <recommendedName>
        <fullName evidence="8">Membrane-associated proteins in eicosanoid and glutathione metabolism</fullName>
    </recommendedName>
</protein>
<dbReference type="EMBL" id="JBHGVX010000004">
    <property type="protein sequence ID" value="KAL1796737.1"/>
    <property type="molecule type" value="Genomic_DNA"/>
</dbReference>
<dbReference type="InterPro" id="IPR023352">
    <property type="entry name" value="MAPEG-like_dom_sf"/>
</dbReference>
<name>A0ABR3UKH6_9PLEO</name>
<evidence type="ECO:0008006" key="8">
    <source>
        <dbReference type="Google" id="ProtNLM"/>
    </source>
</evidence>
<evidence type="ECO:0000256" key="2">
    <source>
        <dbReference type="ARBA" id="ARBA00022692"/>
    </source>
</evidence>
<evidence type="ECO:0000256" key="5">
    <source>
        <dbReference type="SAM" id="Phobius"/>
    </source>
</evidence>
<dbReference type="SUPFAM" id="SSF161084">
    <property type="entry name" value="MAPEG domain-like"/>
    <property type="match status" value="1"/>
</dbReference>
<evidence type="ECO:0000313" key="6">
    <source>
        <dbReference type="EMBL" id="KAL1796737.1"/>
    </source>
</evidence>
<sequence length="154" mass="16687">MAIIQIPDEYGFVIAACVSTFFVGAWQVSRVGGFRKAAKIPYPFEYASYEQVQTASPPSKAAMLAFNSAQRAHQNFNENHVTALGAMLITGLRYPIAAAVLGAMWSVNRVFYSIGYTRSGENGGKGRYYGGLGILAHYVLILMSGKAAYDLVMA</sequence>
<feature type="transmembrane region" description="Helical" evidence="5">
    <location>
        <begin position="83"/>
        <end position="107"/>
    </location>
</feature>
<proteinExistence type="predicted"/>
<keyword evidence="7" id="KW-1185">Reference proteome</keyword>
<evidence type="ECO:0000313" key="7">
    <source>
        <dbReference type="Proteomes" id="UP001578633"/>
    </source>
</evidence>
<dbReference type="Gene3D" id="1.20.120.550">
    <property type="entry name" value="Membrane associated eicosanoid/glutathione metabolism-like domain"/>
    <property type="match status" value="1"/>
</dbReference>
<feature type="transmembrane region" description="Helical" evidence="5">
    <location>
        <begin position="12"/>
        <end position="29"/>
    </location>
</feature>
<comment type="subcellular location">
    <subcellularLocation>
        <location evidence="1">Membrane</location>
        <topology evidence="1">Multi-pass membrane protein</topology>
    </subcellularLocation>
</comment>
<dbReference type="GeneID" id="96085599"/>
<organism evidence="6 7">
    <name type="scientific">Alternaria dauci</name>
    <dbReference type="NCBI Taxonomy" id="48095"/>
    <lineage>
        <taxon>Eukaryota</taxon>
        <taxon>Fungi</taxon>
        <taxon>Dikarya</taxon>
        <taxon>Ascomycota</taxon>
        <taxon>Pezizomycotina</taxon>
        <taxon>Dothideomycetes</taxon>
        <taxon>Pleosporomycetidae</taxon>
        <taxon>Pleosporales</taxon>
        <taxon>Pleosporineae</taxon>
        <taxon>Pleosporaceae</taxon>
        <taxon>Alternaria</taxon>
        <taxon>Alternaria sect. Porri</taxon>
    </lineage>
</organism>
<dbReference type="InterPro" id="IPR050997">
    <property type="entry name" value="MAPEG"/>
</dbReference>
<evidence type="ECO:0000256" key="3">
    <source>
        <dbReference type="ARBA" id="ARBA00022989"/>
    </source>
</evidence>
<dbReference type="InterPro" id="IPR001129">
    <property type="entry name" value="Membr-assoc_MAPEG"/>
</dbReference>
<dbReference type="Pfam" id="PF01124">
    <property type="entry name" value="MAPEG"/>
    <property type="match status" value="1"/>
</dbReference>
<dbReference type="PANTHER" id="PTHR10250:SF26">
    <property type="entry name" value="GLUTATHIONE S-TRANSFERASE 3, MITOCHONDRIAL"/>
    <property type="match status" value="1"/>
</dbReference>
<gene>
    <name evidence="6" type="ORF">ACET3X_005277</name>
</gene>
<dbReference type="RefSeq" id="XP_069307321.1">
    <property type="nucleotide sequence ID" value="XM_069451464.1"/>
</dbReference>
<evidence type="ECO:0000256" key="4">
    <source>
        <dbReference type="ARBA" id="ARBA00023136"/>
    </source>
</evidence>
<keyword evidence="4 5" id="KW-0472">Membrane</keyword>